<comment type="pathway">
    <text evidence="1">Cell wall biogenesis; cell wall polysaccharide biosynthesis.</text>
</comment>
<dbReference type="AlphaFoldDB" id="A0A9X3EIG6"/>
<keyword evidence="9" id="KW-1185">Reference proteome</keyword>
<evidence type="ECO:0000259" key="5">
    <source>
        <dbReference type="Pfam" id="PF00535"/>
    </source>
</evidence>
<dbReference type="InterPro" id="IPR001173">
    <property type="entry name" value="Glyco_trans_2-like"/>
</dbReference>
<dbReference type="SUPFAM" id="SSF53448">
    <property type="entry name" value="Nucleotide-diphospho-sugar transferases"/>
    <property type="match status" value="1"/>
</dbReference>
<dbReference type="RefSeq" id="WP_114666795.1">
    <property type="nucleotide sequence ID" value="NZ_BMBR01000007.1"/>
</dbReference>
<dbReference type="EMBL" id="QVOQ01000017">
    <property type="protein sequence ID" value="MCX7579360.1"/>
    <property type="molecule type" value="Genomic_DNA"/>
</dbReference>
<name>A0A9X3EIG6_9LACO</name>
<dbReference type="Proteomes" id="UP001242903">
    <property type="component" value="Unassembled WGS sequence"/>
</dbReference>
<dbReference type="PANTHER" id="PTHR43179">
    <property type="entry name" value="RHAMNOSYLTRANSFERASE WBBL"/>
    <property type="match status" value="1"/>
</dbReference>
<dbReference type="Pfam" id="PF00535">
    <property type="entry name" value="Glycos_transf_2"/>
    <property type="match status" value="1"/>
</dbReference>
<comment type="caution">
    <text evidence="6">The sequence shown here is derived from an EMBL/GenBank/DDBJ whole genome shotgun (WGS) entry which is preliminary data.</text>
</comment>
<evidence type="ECO:0000313" key="9">
    <source>
        <dbReference type="Proteomes" id="UP001242903"/>
    </source>
</evidence>
<evidence type="ECO:0000256" key="1">
    <source>
        <dbReference type="ARBA" id="ARBA00004776"/>
    </source>
</evidence>
<keyword evidence="3" id="KW-0328">Glycosyltransferase</keyword>
<reference evidence="6" key="1">
    <citation type="submission" date="2018-08" db="EMBL/GenBank/DDBJ databases">
        <title>Draft genome sequences of Leuconostoc spp. and Weissella spp. with biocontrol potential.</title>
        <authorList>
            <person name="Lo R."/>
            <person name="Ho V.T.T."/>
            <person name="Turner M.S."/>
        </authorList>
    </citation>
    <scope>NUCLEOTIDE SEQUENCE</scope>
    <source>
        <strain evidence="6">156</strain>
    </source>
</reference>
<sequence length="311" mass="35803">MNQKVSAVIVTFNRLTLLKEVIESLKQQETTISHLIVVDNASESDTQSYLESLGSQIEYVRLPNNIGGAGGFNAGIRYFMAHTNDDFVWLMDDDTVPQSDTLSQLLAFSNVKKHFGFLASDVRWTDGHRALMNRPAPMNRLKKVPEDLTEPIQVQNATFVSLLMRRSVVKQIGLPITDFFIWGDDIEYTERAARVAPGYFVPSAKVVHKMATNVGSSLLNDVSERTPRYFYSYRNKVYYARKRDSYRKYRAFLRIFLEYLQIKFSRTERKQEKLSTLKRGVSAGCRFNPNIEFADDFNDNTTNSEELSWKK</sequence>
<dbReference type="Proteomes" id="UP001080333">
    <property type="component" value="Unassembled WGS sequence"/>
</dbReference>
<accession>A0A9X3EIG6</accession>
<feature type="domain" description="Glycosyltransferase 2-like" evidence="5">
    <location>
        <begin position="6"/>
        <end position="172"/>
    </location>
</feature>
<dbReference type="CDD" id="cd04185">
    <property type="entry name" value="GT_2_like_b"/>
    <property type="match status" value="1"/>
</dbReference>
<evidence type="ECO:0000256" key="2">
    <source>
        <dbReference type="ARBA" id="ARBA00006739"/>
    </source>
</evidence>
<dbReference type="Gene3D" id="3.90.550.10">
    <property type="entry name" value="Spore Coat Polysaccharide Biosynthesis Protein SpsA, Chain A"/>
    <property type="match status" value="1"/>
</dbReference>
<proteinExistence type="inferred from homology"/>
<dbReference type="InterPro" id="IPR029044">
    <property type="entry name" value="Nucleotide-diphossugar_trans"/>
</dbReference>
<keyword evidence="4" id="KW-0808">Transferase</keyword>
<evidence type="ECO:0000313" key="6">
    <source>
        <dbReference type="EMBL" id="MCX7579360.1"/>
    </source>
</evidence>
<reference evidence="7 9" key="2">
    <citation type="submission" date="2023-06" db="EMBL/GenBank/DDBJ databases">
        <title>Draft Genome Sequences of lactic acid bacteria strains isolated from fermented milk products.</title>
        <authorList>
            <person name="Elcheninov A.G."/>
            <person name="Klyukina A."/>
            <person name="Zayulina K.S."/>
            <person name="Gavirova L.A."/>
            <person name="Shcherbakova P.A."/>
            <person name="Shestakov A.I."/>
            <person name="Kublanov I.V."/>
            <person name="Kochetkova T.V."/>
        </authorList>
    </citation>
    <scope>NUCLEOTIDE SEQUENCE [LARGE SCALE GENOMIC DNA]</scope>
    <source>
        <strain evidence="7 9">TOM.81</strain>
    </source>
</reference>
<dbReference type="GeneID" id="97230774"/>
<evidence type="ECO:0000313" key="7">
    <source>
        <dbReference type="EMBL" id="MDM7647345.1"/>
    </source>
</evidence>
<gene>
    <name evidence="6" type="ORF">D0502_08210</name>
    <name evidence="7" type="ORF">QUE93_09995</name>
</gene>
<evidence type="ECO:0000256" key="3">
    <source>
        <dbReference type="ARBA" id="ARBA00022676"/>
    </source>
</evidence>
<dbReference type="EMBL" id="JAUCAQ010000027">
    <property type="protein sequence ID" value="MDM7647345.1"/>
    <property type="molecule type" value="Genomic_DNA"/>
</dbReference>
<dbReference type="PANTHER" id="PTHR43179:SF12">
    <property type="entry name" value="GALACTOFURANOSYLTRANSFERASE GLFT2"/>
    <property type="match status" value="1"/>
</dbReference>
<evidence type="ECO:0000313" key="8">
    <source>
        <dbReference type="Proteomes" id="UP001080333"/>
    </source>
</evidence>
<comment type="similarity">
    <text evidence="2">Belongs to the glycosyltransferase 2 family.</text>
</comment>
<evidence type="ECO:0000256" key="4">
    <source>
        <dbReference type="ARBA" id="ARBA00022679"/>
    </source>
</evidence>
<organism evidence="6 8">
    <name type="scientific">Leuconostoc falkenbergense</name>
    <dbReference type="NCBI Taxonomy" id="2766470"/>
    <lineage>
        <taxon>Bacteria</taxon>
        <taxon>Bacillati</taxon>
        <taxon>Bacillota</taxon>
        <taxon>Bacilli</taxon>
        <taxon>Lactobacillales</taxon>
        <taxon>Lactobacillaceae</taxon>
        <taxon>Leuconostoc</taxon>
    </lineage>
</organism>
<protein>
    <submittedName>
        <fullName evidence="6 7">Glycosyltransferase</fullName>
    </submittedName>
</protein>
<dbReference type="GO" id="GO:0016757">
    <property type="term" value="F:glycosyltransferase activity"/>
    <property type="evidence" value="ECO:0007669"/>
    <property type="project" value="UniProtKB-KW"/>
</dbReference>